<dbReference type="PANTHER" id="PTHR42756">
    <property type="entry name" value="TRANSCRIPTIONAL REGULATOR, MARR"/>
    <property type="match status" value="1"/>
</dbReference>
<proteinExistence type="predicted"/>
<keyword evidence="2 5" id="KW-0238">DNA-binding</keyword>
<evidence type="ECO:0000259" key="4">
    <source>
        <dbReference type="PROSITE" id="PS50995"/>
    </source>
</evidence>
<keyword evidence="6" id="KW-1185">Reference proteome</keyword>
<name>A0A1G8V9N0_9BACL</name>
<dbReference type="PROSITE" id="PS50995">
    <property type="entry name" value="HTH_MARR_2"/>
    <property type="match status" value="1"/>
</dbReference>
<dbReference type="InterPro" id="IPR036390">
    <property type="entry name" value="WH_DNA-bd_sf"/>
</dbReference>
<evidence type="ECO:0000256" key="1">
    <source>
        <dbReference type="ARBA" id="ARBA00023015"/>
    </source>
</evidence>
<dbReference type="GO" id="GO:0003700">
    <property type="term" value="F:DNA-binding transcription factor activity"/>
    <property type="evidence" value="ECO:0007669"/>
    <property type="project" value="InterPro"/>
</dbReference>
<feature type="domain" description="HTH marR-type" evidence="4">
    <location>
        <begin position="1"/>
        <end position="134"/>
    </location>
</feature>
<accession>A0A1G8V9N0</accession>
<dbReference type="Proteomes" id="UP000199050">
    <property type="component" value="Unassembled WGS sequence"/>
</dbReference>
<dbReference type="STRING" id="1174501.SAMN05216192_12091"/>
<dbReference type="InterPro" id="IPR036388">
    <property type="entry name" value="WH-like_DNA-bd_sf"/>
</dbReference>
<dbReference type="Gene3D" id="1.10.10.10">
    <property type="entry name" value="Winged helix-like DNA-binding domain superfamily/Winged helix DNA-binding domain"/>
    <property type="match status" value="1"/>
</dbReference>
<evidence type="ECO:0000256" key="3">
    <source>
        <dbReference type="ARBA" id="ARBA00023163"/>
    </source>
</evidence>
<dbReference type="SMART" id="SM00347">
    <property type="entry name" value="HTH_MARR"/>
    <property type="match status" value="1"/>
</dbReference>
<evidence type="ECO:0000313" key="5">
    <source>
        <dbReference type="EMBL" id="SDJ62723.1"/>
    </source>
</evidence>
<dbReference type="Pfam" id="PF12802">
    <property type="entry name" value="MarR_2"/>
    <property type="match status" value="1"/>
</dbReference>
<dbReference type="EMBL" id="FNDX01000020">
    <property type="protein sequence ID" value="SDJ62723.1"/>
    <property type="molecule type" value="Genomic_DNA"/>
</dbReference>
<keyword evidence="1" id="KW-0805">Transcription regulation</keyword>
<evidence type="ECO:0000256" key="2">
    <source>
        <dbReference type="ARBA" id="ARBA00023125"/>
    </source>
</evidence>
<dbReference type="SUPFAM" id="SSF46785">
    <property type="entry name" value="Winged helix' DNA-binding domain"/>
    <property type="match status" value="1"/>
</dbReference>
<reference evidence="6" key="1">
    <citation type="submission" date="2016-10" db="EMBL/GenBank/DDBJ databases">
        <authorList>
            <person name="Varghese N."/>
            <person name="Submissions S."/>
        </authorList>
    </citation>
    <scope>NUCLEOTIDE SEQUENCE [LARGE SCALE GENOMIC DNA]</scope>
    <source>
        <strain evidence="6">CGMCC 1.11012</strain>
    </source>
</reference>
<dbReference type="GO" id="GO:0003677">
    <property type="term" value="F:DNA binding"/>
    <property type="evidence" value="ECO:0007669"/>
    <property type="project" value="UniProtKB-KW"/>
</dbReference>
<organism evidence="5 6">
    <name type="scientific">Paenibacillus typhae</name>
    <dbReference type="NCBI Taxonomy" id="1174501"/>
    <lineage>
        <taxon>Bacteria</taxon>
        <taxon>Bacillati</taxon>
        <taxon>Bacillota</taxon>
        <taxon>Bacilli</taxon>
        <taxon>Bacillales</taxon>
        <taxon>Paenibacillaceae</taxon>
        <taxon>Paenibacillus</taxon>
    </lineage>
</organism>
<dbReference type="InterPro" id="IPR000835">
    <property type="entry name" value="HTH_MarR-typ"/>
</dbReference>
<dbReference type="RefSeq" id="WP_090715966.1">
    <property type="nucleotide sequence ID" value="NZ_CBCSKY010000020.1"/>
</dbReference>
<dbReference type="PANTHER" id="PTHR42756:SF1">
    <property type="entry name" value="TRANSCRIPTIONAL REPRESSOR OF EMRAB OPERON"/>
    <property type="match status" value="1"/>
</dbReference>
<sequence length="143" mass="16105">MKGSAARSAEIIGLFCRQQMNVKKDIPVRSSEMGVLIFVEKQEEPVTPLMISSFFRISKPSVTVMINSLVRQQYLHKAASATDGRSYTVSLTAVGRELVESTAKEYYRSMELLEEQMGSAEFARFIELMQQATEIISRENGRS</sequence>
<dbReference type="OrthoDB" id="163346at2"/>
<dbReference type="AlphaFoldDB" id="A0A1G8V9N0"/>
<evidence type="ECO:0000313" key="6">
    <source>
        <dbReference type="Proteomes" id="UP000199050"/>
    </source>
</evidence>
<keyword evidence="3" id="KW-0804">Transcription</keyword>
<gene>
    <name evidence="5" type="ORF">SAMN05216192_12091</name>
</gene>
<protein>
    <submittedName>
        <fullName evidence="5">DNA-binding transcriptional regulator, MarR family</fullName>
    </submittedName>
</protein>